<evidence type="ECO:0008006" key="3">
    <source>
        <dbReference type="Google" id="ProtNLM"/>
    </source>
</evidence>
<name>A0A940PLB8_9MICO</name>
<dbReference type="EMBL" id="JAFIDA010000001">
    <property type="protein sequence ID" value="MBP1325178.1"/>
    <property type="molecule type" value="Genomic_DNA"/>
</dbReference>
<evidence type="ECO:0000313" key="2">
    <source>
        <dbReference type="Proteomes" id="UP000675163"/>
    </source>
</evidence>
<keyword evidence="2" id="KW-1185">Reference proteome</keyword>
<dbReference type="RefSeq" id="WP_209704247.1">
    <property type="nucleotide sequence ID" value="NZ_JAFIDA010000001.1"/>
</dbReference>
<reference evidence="1" key="1">
    <citation type="submission" date="2021-02" db="EMBL/GenBank/DDBJ databases">
        <title>Sequencing the genomes of 1000 actinobacteria strains.</title>
        <authorList>
            <person name="Klenk H.-P."/>
        </authorList>
    </citation>
    <scope>NUCLEOTIDE SEQUENCE</scope>
    <source>
        <strain evidence="1">DSM 22850</strain>
    </source>
</reference>
<comment type="caution">
    <text evidence="1">The sequence shown here is derived from an EMBL/GenBank/DDBJ whole genome shotgun (WGS) entry which is preliminary data.</text>
</comment>
<accession>A0A940PLB8</accession>
<sequence>MSGKDWGIDDPQETYWFNTRTNQVERGPQSFGVDRIGPYKTPEEAAHGQEVINERARLWREEDAEND</sequence>
<dbReference type="Proteomes" id="UP000675163">
    <property type="component" value="Unassembled WGS sequence"/>
</dbReference>
<organism evidence="1 2">
    <name type="scientific">Leucobacter exalbidus</name>
    <dbReference type="NCBI Taxonomy" id="662960"/>
    <lineage>
        <taxon>Bacteria</taxon>
        <taxon>Bacillati</taxon>
        <taxon>Actinomycetota</taxon>
        <taxon>Actinomycetes</taxon>
        <taxon>Micrococcales</taxon>
        <taxon>Microbacteriaceae</taxon>
        <taxon>Leucobacter</taxon>
    </lineage>
</organism>
<gene>
    <name evidence="1" type="ORF">JOF28_000410</name>
</gene>
<evidence type="ECO:0000313" key="1">
    <source>
        <dbReference type="EMBL" id="MBP1325178.1"/>
    </source>
</evidence>
<proteinExistence type="predicted"/>
<dbReference type="AlphaFoldDB" id="A0A940PLB8"/>
<protein>
    <recommendedName>
        <fullName evidence="3">Methionine aminopeptidase</fullName>
    </recommendedName>
</protein>